<dbReference type="PRINTS" id="PR00080">
    <property type="entry name" value="SDRFAMILY"/>
</dbReference>
<feature type="transmembrane region" description="Helical" evidence="2">
    <location>
        <begin position="458"/>
        <end position="480"/>
    </location>
</feature>
<reference evidence="3" key="2">
    <citation type="submission" date="2022-06" db="UniProtKB">
        <authorList>
            <consortium name="EnsemblMetazoa"/>
        </authorList>
    </citation>
    <scope>IDENTIFICATION</scope>
    <source>
        <strain evidence="3">PS312</strain>
    </source>
</reference>
<gene>
    <name evidence="3" type="primary">WBGene00281386</name>
</gene>
<dbReference type="FunFam" id="3.40.50.720:FF:000084">
    <property type="entry name" value="Short-chain dehydrogenase reductase"/>
    <property type="match status" value="1"/>
</dbReference>
<protein>
    <recommendedName>
        <fullName evidence="5">Dehydrogenase</fullName>
    </recommendedName>
</protein>
<proteinExistence type="predicted"/>
<dbReference type="Gene3D" id="3.40.50.720">
    <property type="entry name" value="NAD(P)-binding Rossmann-like Domain"/>
    <property type="match status" value="1"/>
</dbReference>
<evidence type="ECO:0000313" key="4">
    <source>
        <dbReference type="Proteomes" id="UP000005239"/>
    </source>
</evidence>
<dbReference type="GO" id="GO:0016491">
    <property type="term" value="F:oxidoreductase activity"/>
    <property type="evidence" value="ECO:0007669"/>
    <property type="project" value="UniProtKB-KW"/>
</dbReference>
<dbReference type="PRINTS" id="PR00081">
    <property type="entry name" value="GDHRDH"/>
</dbReference>
<keyword evidence="2" id="KW-0472">Membrane</keyword>
<accession>A0A8R1UX78</accession>
<evidence type="ECO:0000256" key="2">
    <source>
        <dbReference type="SAM" id="Phobius"/>
    </source>
</evidence>
<dbReference type="PROSITE" id="PS00061">
    <property type="entry name" value="ADH_SHORT"/>
    <property type="match status" value="1"/>
</dbReference>
<name>A0A8R1UX78_PRIPA</name>
<dbReference type="InterPro" id="IPR020904">
    <property type="entry name" value="Sc_DH/Rdtase_CS"/>
</dbReference>
<dbReference type="InterPro" id="IPR036291">
    <property type="entry name" value="NAD(P)-bd_dom_sf"/>
</dbReference>
<sequence length="765" mass="84106">MYSTATTICLNHDLIIFALRLNCFVRRSCLEEYNRPSDHAILHALRYEKLKNGTCDVVIQIRVFSRTKWHVMLQVNATDSTEKLGNSEVSRALFIGCKNNRPIGNTARFNMGEIFLAKAQNLTKISCFVLSLLNPTTVERLVFLQHIVHKMAIMFQIYSNYEDNEEYPTLEYTLSSLQSIKSYGSREWLWSKYHSESCDPEVISSVEVSNDVYLQEESQFRITRKDSTQTVLPKESKLNCDGDEWYYIVNASTIEIPEKEKFKVVCAEKFCSRCAPLESIEIANGSIPTNGTSDEGCATTRYCCTDKHWMIDDGGVQRVLTGSMKCEKDEGAKTSSWYLKTINESIKVTNATCVDTRICMLNSNVIERCPTETMICVSRRSSNNETEFGCADTFNLMWSYSGSSFFQTKKLTCDYSSGRFMGDNGNVIKNGAKLVCGKPIEDKIKETATVAASTSGPIIGGVASALALAVILAIIVIVIARRRRQAQLRMALDSKDPVESYQMSAAAGSSNGIGRGTAALFAKEGAKITITGRNSASLEETKQQCLKAGAKSENLLEIIGDITDESFNAKLISSTVEKFGKLDVLVNNAGGANFANWGKQIEDTPIAHFERMMDLNVKPALRLSQLAVPHLEKTKGAIVNVSSIGAYHMINPEPFYAASKSALDQITVQMAGSLIKKGIRVNSVNPGPVLTNFAINAGAPEEVSKAMFESIAANPAIPIGRVAYPEDIGKVILFLADRSKSEIIIGNIVTADGGCVLKSAMFPDN</sequence>
<dbReference type="Pfam" id="PF13561">
    <property type="entry name" value="adh_short_C2"/>
    <property type="match status" value="1"/>
</dbReference>
<keyword evidence="2" id="KW-1133">Transmembrane helix</keyword>
<evidence type="ECO:0008006" key="5">
    <source>
        <dbReference type="Google" id="ProtNLM"/>
    </source>
</evidence>
<evidence type="ECO:0000313" key="3">
    <source>
        <dbReference type="EnsemblMetazoa" id="PPA43017.1"/>
    </source>
</evidence>
<evidence type="ECO:0000256" key="1">
    <source>
        <dbReference type="ARBA" id="ARBA00023002"/>
    </source>
</evidence>
<keyword evidence="1" id="KW-0560">Oxidoreductase</keyword>
<keyword evidence="4" id="KW-1185">Reference proteome</keyword>
<keyword evidence="2" id="KW-0812">Transmembrane</keyword>
<dbReference type="EnsemblMetazoa" id="PPA43017.1">
    <property type="protein sequence ID" value="PPA43017.1"/>
    <property type="gene ID" value="WBGene00281386"/>
</dbReference>
<dbReference type="PANTHER" id="PTHR44115">
    <property type="entry name" value="PROTEIN CBG09704"/>
    <property type="match status" value="1"/>
</dbReference>
<dbReference type="InterPro" id="IPR002347">
    <property type="entry name" value="SDR_fam"/>
</dbReference>
<dbReference type="AlphaFoldDB" id="A0A8R1UX78"/>
<dbReference type="PANTHER" id="PTHR44115:SF4">
    <property type="entry name" value="OXIDOREDUCTASE"/>
    <property type="match status" value="1"/>
</dbReference>
<dbReference type="SUPFAM" id="SSF51735">
    <property type="entry name" value="NAD(P)-binding Rossmann-fold domains"/>
    <property type="match status" value="1"/>
</dbReference>
<organism evidence="3 4">
    <name type="scientific">Pristionchus pacificus</name>
    <name type="common">Parasitic nematode worm</name>
    <dbReference type="NCBI Taxonomy" id="54126"/>
    <lineage>
        <taxon>Eukaryota</taxon>
        <taxon>Metazoa</taxon>
        <taxon>Ecdysozoa</taxon>
        <taxon>Nematoda</taxon>
        <taxon>Chromadorea</taxon>
        <taxon>Rhabditida</taxon>
        <taxon>Rhabditina</taxon>
        <taxon>Diplogasteromorpha</taxon>
        <taxon>Diplogasteroidea</taxon>
        <taxon>Neodiplogasteridae</taxon>
        <taxon>Pristionchus</taxon>
    </lineage>
</organism>
<reference evidence="4" key="1">
    <citation type="journal article" date="2008" name="Nat. Genet.">
        <title>The Pristionchus pacificus genome provides a unique perspective on nematode lifestyle and parasitism.</title>
        <authorList>
            <person name="Dieterich C."/>
            <person name="Clifton S.W."/>
            <person name="Schuster L.N."/>
            <person name="Chinwalla A."/>
            <person name="Delehaunty K."/>
            <person name="Dinkelacker I."/>
            <person name="Fulton L."/>
            <person name="Fulton R."/>
            <person name="Godfrey J."/>
            <person name="Minx P."/>
            <person name="Mitreva M."/>
            <person name="Roeseler W."/>
            <person name="Tian H."/>
            <person name="Witte H."/>
            <person name="Yang S.P."/>
            <person name="Wilson R.K."/>
            <person name="Sommer R.J."/>
        </authorList>
    </citation>
    <scope>NUCLEOTIDE SEQUENCE [LARGE SCALE GENOMIC DNA]</scope>
    <source>
        <strain evidence="4">PS312</strain>
    </source>
</reference>
<dbReference type="Proteomes" id="UP000005239">
    <property type="component" value="Unassembled WGS sequence"/>
</dbReference>